<name>T0JC21_9SPHN</name>
<accession>T0JC21</accession>
<comment type="caution">
    <text evidence="2">The sequence shown here is derived from an EMBL/GenBank/DDBJ whole genome shotgun (WGS) entry which is preliminary data.</text>
</comment>
<keyword evidence="1" id="KW-0732">Signal</keyword>
<dbReference type="Proteomes" id="UP000015527">
    <property type="component" value="Unassembled WGS sequence"/>
</dbReference>
<dbReference type="OrthoDB" id="7507859at2"/>
<evidence type="ECO:0000313" key="2">
    <source>
        <dbReference type="EMBL" id="EQB19419.1"/>
    </source>
</evidence>
<dbReference type="EMBL" id="ATHL01000015">
    <property type="protein sequence ID" value="EQB19419.1"/>
    <property type="molecule type" value="Genomic_DNA"/>
</dbReference>
<evidence type="ECO:0000256" key="1">
    <source>
        <dbReference type="SAM" id="SignalP"/>
    </source>
</evidence>
<sequence length="119" mass="13230">MRKIARFIAPALVATLGLSAIAPTIAEAAPRHDVRHGPNREAKVRSDISSLRAKIDRAAARRTISQREAANLRKDTAEIQRLYGTYSRGGLNAREIQTLESRINRVEAALRADHRGPRR</sequence>
<gene>
    <name evidence="2" type="ORF">L284_01775</name>
</gene>
<protein>
    <submittedName>
        <fullName evidence="2">Uncharacterized protein</fullName>
    </submittedName>
</protein>
<dbReference type="RefSeq" id="WP_021232335.1">
    <property type="nucleotide sequence ID" value="NZ_ATHL01000015.1"/>
</dbReference>
<organism evidence="2 3">
    <name type="scientific">Novosphingobium lindaniclasticum LE124</name>
    <dbReference type="NCBI Taxonomy" id="1096930"/>
    <lineage>
        <taxon>Bacteria</taxon>
        <taxon>Pseudomonadati</taxon>
        <taxon>Pseudomonadota</taxon>
        <taxon>Alphaproteobacteria</taxon>
        <taxon>Sphingomonadales</taxon>
        <taxon>Sphingomonadaceae</taxon>
        <taxon>Novosphingobium</taxon>
    </lineage>
</organism>
<evidence type="ECO:0000313" key="3">
    <source>
        <dbReference type="Proteomes" id="UP000015527"/>
    </source>
</evidence>
<proteinExistence type="predicted"/>
<feature type="signal peptide" evidence="1">
    <location>
        <begin position="1"/>
        <end position="28"/>
    </location>
</feature>
<keyword evidence="3" id="KW-1185">Reference proteome</keyword>
<dbReference type="PATRIC" id="fig|1096930.3.peg.345"/>
<feature type="chain" id="PRO_5004565251" evidence="1">
    <location>
        <begin position="29"/>
        <end position="119"/>
    </location>
</feature>
<reference evidence="2 3" key="1">
    <citation type="journal article" date="2013" name="Genome Announc.">
        <title>Genome Sequence of Novosphingobium lindaniclasticum LE124T, Isolated from a Hexachlorocyclohexane Dumpsite.</title>
        <authorList>
            <person name="Saxena A."/>
            <person name="Nayyar N."/>
            <person name="Sangwan N."/>
            <person name="Kumari R."/>
            <person name="Khurana J.P."/>
            <person name="Lal R."/>
        </authorList>
    </citation>
    <scope>NUCLEOTIDE SEQUENCE [LARGE SCALE GENOMIC DNA]</scope>
    <source>
        <strain evidence="2 3">LE124</strain>
    </source>
</reference>
<dbReference type="AlphaFoldDB" id="T0JC21"/>